<dbReference type="GO" id="GO:0034198">
    <property type="term" value="P:cellular response to amino acid starvation"/>
    <property type="evidence" value="ECO:0007669"/>
    <property type="project" value="EnsemblFungi"/>
</dbReference>
<feature type="region of interest" description="Disordered" evidence="5">
    <location>
        <begin position="191"/>
        <end position="219"/>
    </location>
</feature>
<dbReference type="GO" id="GO:2000785">
    <property type="term" value="P:regulation of autophagosome assembly"/>
    <property type="evidence" value="ECO:0007669"/>
    <property type="project" value="EnsemblFungi"/>
</dbReference>
<dbReference type="OrthoDB" id="18648at2759"/>
<keyword evidence="4" id="KW-0469">Meiosis</keyword>
<dbReference type="InterPro" id="IPR056603">
    <property type="entry name" value="HTH_NPRL3"/>
</dbReference>
<dbReference type="GO" id="GO:0006995">
    <property type="term" value="P:cellular response to nitrogen starvation"/>
    <property type="evidence" value="ECO:0007669"/>
    <property type="project" value="EnsemblFungi"/>
</dbReference>
<sequence>MNLPNPCLLGIVLTISTHSGPQVVYHYPPVDIHSSRKKKKRELEQEAASAAQNSAEFRASKQDGHLQRKKSVKSAHHETESEANFSMHSTKTEEFDTPETSDSSDENTSSGLSDSDISTDYADVSSESSSSASDDEYSVGNEDVSGPRLSIDNSDSLQSLGNSLKSTNNRELHAAASRVFQYLSPQDSKRNSVVSKHALSREQEGPSVNLDQESDDEAENAYELDDQHFGSEFQAINKILRFDTDFFAEISSPPKEMCNTRFELSVDELVLLGLPIHRDLQGRWRKSKKKKSGNRSRPSNSSLRGRNASQARSATSEGHDDNNDAFVESGSTHTASDNHSNKDEYRDLEKSVNMFHLCFLLNPQLVEYNERVDDMYHYVISRLSLILRYVQARTGFVTNECFEILKTRDRVLKSSQRYQSIKGQGNKGKYLYQKIVNKSPLARIITQCYDAISRNEVASLEIDEDKMISLQLPLKDEFNELPDVKVNPVLPGSFLTSVLNNKFLEKDSKDEIHEQISKFEDDDDLLNYALLLLNEPMAIVQELQFSSFRNDATSVILTSLVKNLKPTVPLRSYQYIVDEVMGGPSSVDGEREKLIRTNLLRSLALHLMYWRHARVIIPLSSKSTYIVSPLAPITGSVRRQSKNSEVLSTEDKPLVFQNQDIFAKKFPSLPTLSSFLSLISSSKPRPFGVFIPSKDHKSVYLNALSWLIRYGYLTQLLTFLWVRIDSRIKIAVDEDLERDGVKRTNSSRQLNTMANDNISPADHEDNLPDEPDFYYYEGDEDVFNRADYTIILNPERATAVEKRWLYKCVEGQSPEIQALFHKLAKYFNGNTPLELTLVREGISRHEVRKLTQAIGKYLVEINHW</sequence>
<dbReference type="GO" id="GO:0007124">
    <property type="term" value="P:pseudohyphal growth"/>
    <property type="evidence" value="ECO:0007669"/>
    <property type="project" value="EnsemblFungi"/>
</dbReference>
<dbReference type="GO" id="GO:1904262">
    <property type="term" value="P:negative regulation of TORC1 signaling"/>
    <property type="evidence" value="ECO:0007669"/>
    <property type="project" value="EnsemblFungi"/>
</dbReference>
<dbReference type="GO" id="GO:0051058">
    <property type="term" value="P:negative regulation of small GTPase mediated signal transduction"/>
    <property type="evidence" value="ECO:0007669"/>
    <property type="project" value="EnsemblFungi"/>
</dbReference>
<feature type="region of interest" description="Disordered" evidence="5">
    <location>
        <begin position="283"/>
        <end position="342"/>
    </location>
</feature>
<dbReference type="HOGENOM" id="CLU_014314_0_0_1"/>
<comment type="subcellular location">
    <subcellularLocation>
        <location evidence="4">Vacuole membrane</location>
        <topology evidence="4">Peripheral membrane protein</topology>
    </subcellularLocation>
</comment>
<dbReference type="GO" id="GO:0038202">
    <property type="term" value="P:TORC1 signaling"/>
    <property type="evidence" value="ECO:0007669"/>
    <property type="project" value="TreeGrafter"/>
</dbReference>
<protein>
    <recommendedName>
        <fullName evidence="2 4">Nitrogen permease regulator 3</fullName>
    </recommendedName>
    <alternativeName>
        <fullName evidence="3 4">Required for meiotic nuclear division protein 11</fullName>
    </alternativeName>
</protein>
<dbReference type="PANTHER" id="PTHR13153:SF5">
    <property type="entry name" value="GATOR COMPLEX PROTEIN NPRL3"/>
    <property type="match status" value="1"/>
</dbReference>
<feature type="compositionally biased region" description="Polar residues" evidence="5">
    <location>
        <begin position="151"/>
        <end position="164"/>
    </location>
</feature>
<dbReference type="Pfam" id="PF24064">
    <property type="entry name" value="HTH_NPRL3"/>
    <property type="match status" value="1"/>
</dbReference>
<evidence type="ECO:0000256" key="5">
    <source>
        <dbReference type="SAM" id="MobiDB-lite"/>
    </source>
</evidence>
<organism evidence="7 8">
    <name type="scientific">Lachancea lanzarotensis</name>
    <dbReference type="NCBI Taxonomy" id="1245769"/>
    <lineage>
        <taxon>Eukaryota</taxon>
        <taxon>Fungi</taxon>
        <taxon>Dikarya</taxon>
        <taxon>Ascomycota</taxon>
        <taxon>Saccharomycotina</taxon>
        <taxon>Saccharomycetes</taxon>
        <taxon>Saccharomycetales</taxon>
        <taxon>Saccharomycetaceae</taxon>
        <taxon>Lachancea</taxon>
    </lineage>
</organism>
<gene>
    <name evidence="7" type="ORF">LALA0_S01e13388g</name>
</gene>
<evidence type="ECO:0000256" key="1">
    <source>
        <dbReference type="ARBA" id="ARBA00010546"/>
    </source>
</evidence>
<keyword evidence="4" id="KW-0732">Signal</keyword>
<dbReference type="GO" id="GO:0051321">
    <property type="term" value="P:meiotic cell cycle"/>
    <property type="evidence" value="ECO:0007669"/>
    <property type="project" value="UniProtKB-UniRule"/>
</dbReference>
<feature type="compositionally biased region" description="Low complexity" evidence="5">
    <location>
        <begin position="106"/>
        <end position="132"/>
    </location>
</feature>
<feature type="compositionally biased region" description="Polar residues" evidence="5">
    <location>
        <begin position="329"/>
        <end position="338"/>
    </location>
</feature>
<dbReference type="EMBL" id="LN736360">
    <property type="protein sequence ID" value="CEP60545.1"/>
    <property type="molecule type" value="Genomic_DNA"/>
</dbReference>
<evidence type="ECO:0000256" key="2">
    <source>
        <dbReference type="ARBA" id="ARBA00017880"/>
    </source>
</evidence>
<evidence type="ECO:0000259" key="6">
    <source>
        <dbReference type="Pfam" id="PF24064"/>
    </source>
</evidence>
<dbReference type="STRING" id="1245769.A0A0C7ML88"/>
<accession>A0A0C7ML88</accession>
<dbReference type="InterPro" id="IPR005365">
    <property type="entry name" value="Npr3"/>
</dbReference>
<feature type="domain" description="GATOR1 complex protein NPRL3 C-terminal HTH" evidence="6">
    <location>
        <begin position="798"/>
        <end position="859"/>
    </location>
</feature>
<feature type="region of interest" description="Disordered" evidence="5">
    <location>
        <begin position="33"/>
        <end position="164"/>
    </location>
</feature>
<dbReference type="Proteomes" id="UP000054304">
    <property type="component" value="Unassembled WGS sequence"/>
</dbReference>
<dbReference type="GeneID" id="34683942"/>
<reference evidence="7 8" key="1">
    <citation type="submission" date="2014-12" db="EMBL/GenBank/DDBJ databases">
        <authorList>
            <person name="Neuveglise Cecile"/>
        </authorList>
    </citation>
    <scope>NUCLEOTIDE SEQUENCE [LARGE SCALE GENOMIC DNA]</scope>
    <source>
        <strain evidence="7 8">CBS 12615</strain>
    </source>
</reference>
<dbReference type="Pfam" id="PF03666">
    <property type="entry name" value="NPR3"/>
    <property type="match status" value="1"/>
</dbReference>
<feature type="compositionally biased region" description="Low complexity" evidence="5">
    <location>
        <begin position="46"/>
        <end position="57"/>
    </location>
</feature>
<evidence type="ECO:0000313" key="7">
    <source>
        <dbReference type="EMBL" id="CEP60545.1"/>
    </source>
</evidence>
<evidence type="ECO:0000313" key="8">
    <source>
        <dbReference type="Proteomes" id="UP000054304"/>
    </source>
</evidence>
<dbReference type="AlphaFoldDB" id="A0A0C7ML88"/>
<dbReference type="RefSeq" id="XP_022626787.1">
    <property type="nucleotide sequence ID" value="XM_022774717.1"/>
</dbReference>
<dbReference type="GO" id="GO:1990130">
    <property type="term" value="C:GATOR1 complex"/>
    <property type="evidence" value="ECO:0007669"/>
    <property type="project" value="EnsemblFungi"/>
</dbReference>
<feature type="compositionally biased region" description="Low complexity" evidence="5">
    <location>
        <begin position="295"/>
        <end position="307"/>
    </location>
</feature>
<comment type="similarity">
    <text evidence="1 4">Belongs to the NPR3 family.</text>
</comment>
<feature type="compositionally biased region" description="Acidic residues" evidence="5">
    <location>
        <begin position="95"/>
        <end position="105"/>
    </location>
</feature>
<dbReference type="PANTHER" id="PTHR13153">
    <property type="entry name" value="CGTHBA PROTEIN -14 GENE PROTEIN"/>
    <property type="match status" value="1"/>
</dbReference>
<dbReference type="GO" id="GO:0010508">
    <property type="term" value="P:positive regulation of autophagy"/>
    <property type="evidence" value="ECO:0007669"/>
    <property type="project" value="EnsemblFungi"/>
</dbReference>
<comment type="function">
    <text evidence="4">Mediates inactivation of the TORC1 complex in response to amino acid starvation. Required for meiotic nuclear division.</text>
</comment>
<evidence type="ECO:0000256" key="4">
    <source>
        <dbReference type="RuleBase" id="RU368069"/>
    </source>
</evidence>
<evidence type="ECO:0000256" key="3">
    <source>
        <dbReference type="ARBA" id="ARBA00030028"/>
    </source>
</evidence>
<proteinExistence type="inferred from homology"/>
<keyword evidence="8" id="KW-1185">Reference proteome</keyword>
<feature type="compositionally biased region" description="Basic residues" evidence="5">
    <location>
        <begin position="283"/>
        <end position="294"/>
    </location>
</feature>
<dbReference type="GO" id="GO:0005774">
    <property type="term" value="C:vacuolar membrane"/>
    <property type="evidence" value="ECO:0007669"/>
    <property type="project" value="UniProtKB-SubCell"/>
</dbReference>
<name>A0A0C7ML88_9SACH</name>